<comment type="cofactor">
    <cofactor evidence="1">
        <name>FAD</name>
        <dbReference type="ChEBI" id="CHEBI:57692"/>
    </cofactor>
</comment>
<evidence type="ECO:0000256" key="2">
    <source>
        <dbReference type="ARBA" id="ARBA00022630"/>
    </source>
</evidence>
<keyword evidence="3" id="KW-0274">FAD</keyword>
<feature type="region of interest" description="Disordered" evidence="6">
    <location>
        <begin position="462"/>
        <end position="487"/>
    </location>
</feature>
<evidence type="ECO:0000313" key="8">
    <source>
        <dbReference type="EMBL" id="KZL74327.1"/>
    </source>
</evidence>
<evidence type="ECO:0000259" key="7">
    <source>
        <dbReference type="Pfam" id="PF01494"/>
    </source>
</evidence>
<dbReference type="Proteomes" id="UP000076552">
    <property type="component" value="Unassembled WGS sequence"/>
</dbReference>
<feature type="domain" description="FAD-binding" evidence="7">
    <location>
        <begin position="5"/>
        <end position="180"/>
    </location>
</feature>
<evidence type="ECO:0000256" key="5">
    <source>
        <dbReference type="ARBA" id="ARBA00023033"/>
    </source>
</evidence>
<reference evidence="8 9" key="1">
    <citation type="submission" date="2015-06" db="EMBL/GenBank/DDBJ databases">
        <title>Survival trade-offs in plant roots during colonization by closely related pathogenic and mutualistic fungi.</title>
        <authorList>
            <person name="Hacquard S."/>
            <person name="Kracher B."/>
            <person name="Hiruma K."/>
            <person name="Weinman A."/>
            <person name="Muench P."/>
            <person name="Garrido Oter R."/>
            <person name="Ver Loren van Themaat E."/>
            <person name="Dallerey J.-F."/>
            <person name="Damm U."/>
            <person name="Henrissat B."/>
            <person name="Lespinet O."/>
            <person name="Thon M."/>
            <person name="Kemen E."/>
            <person name="McHardy A.C."/>
            <person name="Schulze-Lefert P."/>
            <person name="O'Connell R.J."/>
        </authorList>
    </citation>
    <scope>NUCLEOTIDE SEQUENCE [LARGE SCALE GENOMIC DNA]</scope>
    <source>
        <strain evidence="8 9">0861</strain>
    </source>
</reference>
<dbReference type="Pfam" id="PF01494">
    <property type="entry name" value="FAD_binding_3"/>
    <property type="match status" value="2"/>
</dbReference>
<dbReference type="STRING" id="708197.A0A161YMF5"/>
<feature type="compositionally biased region" description="Pro residues" evidence="6">
    <location>
        <begin position="469"/>
        <end position="478"/>
    </location>
</feature>
<name>A0A161YMF5_9PEZI</name>
<dbReference type="SUPFAM" id="SSF51905">
    <property type="entry name" value="FAD/NAD(P)-binding domain"/>
    <property type="match status" value="1"/>
</dbReference>
<dbReference type="PANTHER" id="PTHR47178:SF5">
    <property type="entry name" value="FAD-BINDING DOMAIN-CONTAINING PROTEIN"/>
    <property type="match status" value="1"/>
</dbReference>
<keyword evidence="9" id="KW-1185">Reference proteome</keyword>
<organism evidence="8 9">
    <name type="scientific">Colletotrichum tofieldiae</name>
    <dbReference type="NCBI Taxonomy" id="708197"/>
    <lineage>
        <taxon>Eukaryota</taxon>
        <taxon>Fungi</taxon>
        <taxon>Dikarya</taxon>
        <taxon>Ascomycota</taxon>
        <taxon>Pezizomycotina</taxon>
        <taxon>Sordariomycetes</taxon>
        <taxon>Hypocreomycetidae</taxon>
        <taxon>Glomerellales</taxon>
        <taxon>Glomerellaceae</taxon>
        <taxon>Colletotrichum</taxon>
        <taxon>Colletotrichum spaethianum species complex</taxon>
    </lineage>
</organism>
<dbReference type="InterPro" id="IPR002938">
    <property type="entry name" value="FAD-bd"/>
</dbReference>
<dbReference type="InterPro" id="IPR036188">
    <property type="entry name" value="FAD/NAD-bd_sf"/>
</dbReference>
<dbReference type="AlphaFoldDB" id="A0A161YMF5"/>
<accession>A0A161YMF5</accession>
<evidence type="ECO:0000256" key="6">
    <source>
        <dbReference type="SAM" id="MobiDB-lite"/>
    </source>
</evidence>
<keyword evidence="4" id="KW-0560">Oxidoreductase</keyword>
<evidence type="ECO:0000256" key="3">
    <source>
        <dbReference type="ARBA" id="ARBA00022827"/>
    </source>
</evidence>
<evidence type="ECO:0000256" key="4">
    <source>
        <dbReference type="ARBA" id="ARBA00023002"/>
    </source>
</evidence>
<gene>
    <name evidence="8" type="ORF">CT0861_00540</name>
</gene>
<dbReference type="PRINTS" id="PR00420">
    <property type="entry name" value="RNGMNOXGNASE"/>
</dbReference>
<feature type="domain" description="FAD-binding" evidence="7">
    <location>
        <begin position="334"/>
        <end position="369"/>
    </location>
</feature>
<dbReference type="GO" id="GO:0004497">
    <property type="term" value="F:monooxygenase activity"/>
    <property type="evidence" value="ECO:0007669"/>
    <property type="project" value="UniProtKB-KW"/>
</dbReference>
<keyword evidence="2" id="KW-0285">Flavoprotein</keyword>
<keyword evidence="5 8" id="KW-0503">Monooxygenase</keyword>
<evidence type="ECO:0000256" key="1">
    <source>
        <dbReference type="ARBA" id="ARBA00001974"/>
    </source>
</evidence>
<sequence>MASFKVIIVGGGLSGSLLANGLMNNDVNFTLYERDPADSKREGYQIRLGDAAMEAFECCLKPDHVASIRTRLGLSTNQSSTAPIVCTSQFKIVLDLSQLPNYSRSAAINRVVLRNLLLDPVETAGHARFGKAFSRYEIICPADGQERVKVHFADGSSDTCDVLVGADGSGSRINKQVGARNIVDLDSHLSFVQKGSLPPSRVRMLPRRLLQGPIIVFSEGCSLFFALYLPPARNGVTENSNELDYDAEEASFYWGLSVPREMYPNHDPDEGGDHLKFCLKAIEHWSPEYHTMLSIGEYDGNSPVMAINTRASRPLPKKWRRNLRSENPDEGHPRVWLMGDAVHAMQPNRGMGGNQALNDCVDLLPQLLQLNEAAKSGKPPSSTDVEQALAGYEPKMLDRAFAWVRKSGGASIPTTSHKPCAKSAARPVEPAIVKHVLAWGPGFFLHGVDPSARGDWRRHGSRAFALGQPSPPSGPQPCPGASSFSSARSPKGMLPLLAVIPNEEKHAAEIHKRLFEGHRTGRLVATQLDCRLVCRAMSTTLYTQRRTKQQSTVINPGCQEKGSVKMDPNPATLARKKQTLTNRCQKGALVPPGRRAELPLPPDFHV</sequence>
<dbReference type="EMBL" id="LFIV01000033">
    <property type="protein sequence ID" value="KZL74327.1"/>
    <property type="molecule type" value="Genomic_DNA"/>
</dbReference>
<dbReference type="Gene3D" id="3.50.50.60">
    <property type="entry name" value="FAD/NAD(P)-binding domain"/>
    <property type="match status" value="1"/>
</dbReference>
<protein>
    <submittedName>
        <fullName evidence="8">FAD dependent oxidoreductase/monooxygenase</fullName>
    </submittedName>
</protein>
<proteinExistence type="predicted"/>
<evidence type="ECO:0000313" key="9">
    <source>
        <dbReference type="Proteomes" id="UP000076552"/>
    </source>
</evidence>
<dbReference type="PANTHER" id="PTHR47178">
    <property type="entry name" value="MONOOXYGENASE, FAD-BINDING"/>
    <property type="match status" value="1"/>
</dbReference>
<comment type="caution">
    <text evidence="8">The sequence shown here is derived from an EMBL/GenBank/DDBJ whole genome shotgun (WGS) entry which is preliminary data.</text>
</comment>
<dbReference type="GO" id="GO:0071949">
    <property type="term" value="F:FAD binding"/>
    <property type="evidence" value="ECO:0007669"/>
    <property type="project" value="InterPro"/>
</dbReference>